<proteinExistence type="predicted"/>
<name>A0A101J541_CHLLI</name>
<accession>A0A101J541</accession>
<dbReference type="Pfam" id="PF13563">
    <property type="entry name" value="2_5_RNA_ligase2"/>
    <property type="match status" value="1"/>
</dbReference>
<evidence type="ECO:0000313" key="2">
    <source>
        <dbReference type="EMBL" id="KUL20389.1"/>
    </source>
</evidence>
<organism evidence="2 3">
    <name type="scientific">Chlorobium limicola</name>
    <dbReference type="NCBI Taxonomy" id="1092"/>
    <lineage>
        <taxon>Bacteria</taxon>
        <taxon>Pseudomonadati</taxon>
        <taxon>Chlorobiota</taxon>
        <taxon>Chlorobiia</taxon>
        <taxon>Chlorobiales</taxon>
        <taxon>Chlorobiaceae</taxon>
        <taxon>Chlorobium/Pelodictyon group</taxon>
        <taxon>Chlorobium</taxon>
    </lineage>
</organism>
<dbReference type="Gene3D" id="3.90.1140.10">
    <property type="entry name" value="Cyclic phosphodiesterase"/>
    <property type="match status" value="1"/>
</dbReference>
<protein>
    <submittedName>
        <fullName evidence="2">Uncharacterized protein</fullName>
    </submittedName>
</protein>
<dbReference type="GO" id="GO:0008664">
    <property type="term" value="F:RNA 2',3'-cyclic 3'-phosphodiesterase activity"/>
    <property type="evidence" value="ECO:0007669"/>
    <property type="project" value="InterPro"/>
</dbReference>
<dbReference type="PANTHER" id="PTHR35561">
    <property type="entry name" value="RNA 2',3'-CYCLIC PHOSPHODIESTERASE"/>
    <property type="match status" value="1"/>
</dbReference>
<evidence type="ECO:0000313" key="3">
    <source>
        <dbReference type="Proteomes" id="UP000053937"/>
    </source>
</evidence>
<keyword evidence="3" id="KW-1185">Reference proteome</keyword>
<reference evidence="2 3" key="1">
    <citation type="submission" date="2015-10" db="EMBL/GenBank/DDBJ databases">
        <title>Draft Genome Sequence of Chlorobium limicola strain Frasassi Growing under Artificial Lighting in the Frasassi Cave System.</title>
        <authorList>
            <person name="Mansor M."/>
            <person name="Macalady J."/>
        </authorList>
    </citation>
    <scope>NUCLEOTIDE SEQUENCE [LARGE SCALE GENOMIC DNA]</scope>
    <source>
        <strain evidence="2 3">Frasassi</strain>
    </source>
</reference>
<dbReference type="InterPro" id="IPR004175">
    <property type="entry name" value="RNA_CPDase"/>
</dbReference>
<evidence type="ECO:0000256" key="1">
    <source>
        <dbReference type="ARBA" id="ARBA00022801"/>
    </source>
</evidence>
<dbReference type="RefSeq" id="WP_059139599.1">
    <property type="nucleotide sequence ID" value="NZ_LMBR01000234.1"/>
</dbReference>
<comment type="caution">
    <text evidence="2">The sequence shown here is derived from an EMBL/GenBank/DDBJ whole genome shotgun (WGS) entry which is preliminary data.</text>
</comment>
<dbReference type="GO" id="GO:0004113">
    <property type="term" value="F:2',3'-cyclic-nucleotide 3'-phosphodiesterase activity"/>
    <property type="evidence" value="ECO:0007669"/>
    <property type="project" value="InterPro"/>
</dbReference>
<dbReference type="OrthoDB" id="9789350at2"/>
<sequence length="187" mass="21534">MGRVARRVFIGIPAGEELREHVLEFRKRHDWLRVRWIRPENLHLTIIPPWLSKNPENVCAALGDAALHFPAADVEFTTLSSGPDAAKPRLLWATGKASQFFSTLRDELYARIPLDHADERSFFLHLTVARFRLDEQDAIVRMNLRIPVDWSACLRTISLYESILKPTGAEYRVLCEVPFAIKNYNEP</sequence>
<dbReference type="NCBIfam" id="TIGR02258">
    <property type="entry name" value="2_5_ligase"/>
    <property type="match status" value="1"/>
</dbReference>
<gene>
    <name evidence="2" type="ORF">ASB62_09235</name>
</gene>
<dbReference type="Proteomes" id="UP000053937">
    <property type="component" value="Unassembled WGS sequence"/>
</dbReference>
<dbReference type="SUPFAM" id="SSF55144">
    <property type="entry name" value="LigT-like"/>
    <property type="match status" value="1"/>
</dbReference>
<dbReference type="EMBL" id="LMBR01000234">
    <property type="protein sequence ID" value="KUL20389.1"/>
    <property type="molecule type" value="Genomic_DNA"/>
</dbReference>
<dbReference type="PANTHER" id="PTHR35561:SF1">
    <property type="entry name" value="RNA 2',3'-CYCLIC PHOSPHODIESTERASE"/>
    <property type="match status" value="1"/>
</dbReference>
<keyword evidence="1" id="KW-0378">Hydrolase</keyword>
<dbReference type="InterPro" id="IPR009097">
    <property type="entry name" value="Cyclic_Pdiesterase"/>
</dbReference>
<dbReference type="AlphaFoldDB" id="A0A101J541"/>